<dbReference type="InterPro" id="IPR022224">
    <property type="entry name" value="DUF3750"/>
</dbReference>
<sequence>MRLVKRLFLFLLVVFVAPALAAIAWWQLGEHPSSWRDADWSSSGLLAEPQDDPEAAIYVMAARTGGLKGALSVHSWIVTKAAGASSYQRYDKVGWGSPVRRNGYPADARWYSNLPTVVRKISGGEAERLIPKVEAAIAAYPYGRPGDYRIWPGPNSNSFVAHVLAAVPELGAKMPSNATGRDFAPGFASVAWLPGTRDLHATLGGYLGFSAGITSGLEMHFLGLVAGVDITEPGLKIPAFGTVSLSGVAQAATGGDGDTAE</sequence>
<reference evidence="2 3" key="1">
    <citation type="submission" date="2018-03" db="EMBL/GenBank/DDBJ databases">
        <title>The draft genome of Mesorhizobium sp. 6GN-30.</title>
        <authorList>
            <person name="Liu L."/>
            <person name="Li L."/>
            <person name="Wang T."/>
            <person name="Zhang X."/>
            <person name="Liang L."/>
        </authorList>
    </citation>
    <scope>NUCLEOTIDE SEQUENCE [LARGE SCALE GENOMIC DNA]</scope>
    <source>
        <strain evidence="2 3">6GN30</strain>
    </source>
</reference>
<gene>
    <name evidence="2" type="ORF">C7I84_24390</name>
</gene>
<comment type="caution">
    <text evidence="2">The sequence shown here is derived from an EMBL/GenBank/DDBJ whole genome shotgun (WGS) entry which is preliminary data.</text>
</comment>
<protein>
    <submittedName>
        <fullName evidence="2">DUF3750 domain-containing protein</fullName>
    </submittedName>
</protein>
<dbReference type="EMBL" id="PXYK01000030">
    <property type="protein sequence ID" value="PSJ54346.1"/>
    <property type="molecule type" value="Genomic_DNA"/>
</dbReference>
<accession>A0A2P7RVW6</accession>
<evidence type="ECO:0000313" key="3">
    <source>
        <dbReference type="Proteomes" id="UP000241229"/>
    </source>
</evidence>
<feature type="chain" id="PRO_5015173738" evidence="1">
    <location>
        <begin position="22"/>
        <end position="261"/>
    </location>
</feature>
<feature type="signal peptide" evidence="1">
    <location>
        <begin position="1"/>
        <end position="21"/>
    </location>
</feature>
<keyword evidence="1" id="KW-0732">Signal</keyword>
<dbReference type="OrthoDB" id="199084at2"/>
<name>A0A2P7RVW6_9HYPH</name>
<proteinExistence type="predicted"/>
<evidence type="ECO:0000313" key="2">
    <source>
        <dbReference type="EMBL" id="PSJ54346.1"/>
    </source>
</evidence>
<evidence type="ECO:0000256" key="1">
    <source>
        <dbReference type="SAM" id="SignalP"/>
    </source>
</evidence>
<organism evidence="2 3">
    <name type="scientific">Kumtagia ephedrae</name>
    <dbReference type="NCBI Taxonomy" id="2116701"/>
    <lineage>
        <taxon>Bacteria</taxon>
        <taxon>Pseudomonadati</taxon>
        <taxon>Pseudomonadota</taxon>
        <taxon>Alphaproteobacteria</taxon>
        <taxon>Hyphomicrobiales</taxon>
        <taxon>Phyllobacteriaceae</taxon>
        <taxon>Kumtagia</taxon>
    </lineage>
</organism>
<dbReference type="Proteomes" id="UP000241229">
    <property type="component" value="Unassembled WGS sequence"/>
</dbReference>
<dbReference type="Pfam" id="PF12570">
    <property type="entry name" value="DUF3750"/>
    <property type="match status" value="1"/>
</dbReference>
<dbReference type="AlphaFoldDB" id="A0A2P7RVW6"/>
<keyword evidence="3" id="KW-1185">Reference proteome</keyword>
<dbReference type="RefSeq" id="WP_106774850.1">
    <property type="nucleotide sequence ID" value="NZ_PXYK01000030.1"/>
</dbReference>